<accession>A0A6J6DDX0</accession>
<name>A0A6J6DDX0_9ZZZZ</name>
<protein>
    <submittedName>
        <fullName evidence="1">Unannotated protein</fullName>
    </submittedName>
</protein>
<dbReference type="AlphaFoldDB" id="A0A6J6DDX0"/>
<sequence length="58" mass="6495">MSNTFSTHAFESVHSVSVVADEIETVRYLTIYGFEHIFETEIRTRSSRPRAGSGISTS</sequence>
<gene>
    <name evidence="1" type="ORF">UFOPK1684_00182</name>
</gene>
<organism evidence="1">
    <name type="scientific">freshwater metagenome</name>
    <dbReference type="NCBI Taxonomy" id="449393"/>
    <lineage>
        <taxon>unclassified sequences</taxon>
        <taxon>metagenomes</taxon>
        <taxon>ecological metagenomes</taxon>
    </lineage>
</organism>
<dbReference type="EMBL" id="CAEZTM010000004">
    <property type="protein sequence ID" value="CAB4562220.1"/>
    <property type="molecule type" value="Genomic_DNA"/>
</dbReference>
<evidence type="ECO:0000313" key="1">
    <source>
        <dbReference type="EMBL" id="CAB4562220.1"/>
    </source>
</evidence>
<reference evidence="1" key="1">
    <citation type="submission" date="2020-05" db="EMBL/GenBank/DDBJ databases">
        <authorList>
            <person name="Chiriac C."/>
            <person name="Salcher M."/>
            <person name="Ghai R."/>
            <person name="Kavagutti S V."/>
        </authorList>
    </citation>
    <scope>NUCLEOTIDE SEQUENCE</scope>
</reference>
<proteinExistence type="predicted"/>